<name>A0ABU2XZU7_9ACTN</name>
<gene>
    <name evidence="1" type="ORF">RND15_53520</name>
</gene>
<organism evidence="1 2">
    <name type="scientific">Streptomyces lonegramiae</name>
    <dbReference type="NCBI Taxonomy" id="3075524"/>
    <lineage>
        <taxon>Bacteria</taxon>
        <taxon>Bacillati</taxon>
        <taxon>Actinomycetota</taxon>
        <taxon>Actinomycetes</taxon>
        <taxon>Kitasatosporales</taxon>
        <taxon>Streptomycetaceae</taxon>
        <taxon>Streptomyces</taxon>
    </lineage>
</organism>
<dbReference type="EMBL" id="JAVRFD010001058">
    <property type="protein sequence ID" value="MDT0551405.1"/>
    <property type="molecule type" value="Genomic_DNA"/>
</dbReference>
<sequence length="115" mass="12817">RRPAFWRDMVEVVGRHDLLWVADFNRRAIQAGAERNYTVEMFDGVPEQSVRIGVTTMVLAPPNTRPSDQADVVLDLLSLEHDTVKVSTQAGSAVVTMVATDDEMRYLRASANSID</sequence>
<evidence type="ECO:0000313" key="1">
    <source>
        <dbReference type="EMBL" id="MDT0551405.1"/>
    </source>
</evidence>
<accession>A0ABU2XZU7</accession>
<reference evidence="1" key="1">
    <citation type="submission" date="2024-05" db="EMBL/GenBank/DDBJ databases">
        <title>30 novel species of actinomycetes from the DSMZ collection.</title>
        <authorList>
            <person name="Nouioui I."/>
        </authorList>
    </citation>
    <scope>NUCLEOTIDE SEQUENCE</scope>
    <source>
        <strain evidence="1">DSM 41529</strain>
    </source>
</reference>
<protein>
    <submittedName>
        <fullName evidence="1">Uncharacterized protein</fullName>
    </submittedName>
</protein>
<keyword evidence="2" id="KW-1185">Reference proteome</keyword>
<dbReference type="RefSeq" id="WP_311731613.1">
    <property type="nucleotide sequence ID" value="NZ_JAVRFD010001058.1"/>
</dbReference>
<evidence type="ECO:0000313" key="2">
    <source>
        <dbReference type="Proteomes" id="UP001180754"/>
    </source>
</evidence>
<dbReference type="Proteomes" id="UP001180754">
    <property type="component" value="Unassembled WGS sequence"/>
</dbReference>
<comment type="caution">
    <text evidence="1">The sequence shown here is derived from an EMBL/GenBank/DDBJ whole genome shotgun (WGS) entry which is preliminary data.</text>
</comment>
<proteinExistence type="predicted"/>
<feature type="non-terminal residue" evidence="1">
    <location>
        <position position="1"/>
    </location>
</feature>